<reference evidence="3" key="1">
    <citation type="submission" date="2012-02" db="EMBL/GenBank/DDBJ databases">
        <title>The complete genome of Frateuria aurantia DSM 6220.</title>
        <authorList>
            <consortium name="US DOE Joint Genome Institute (JGI-PGF)"/>
            <person name="Lucas S."/>
            <person name="Copeland A."/>
            <person name="Lapidus A."/>
            <person name="Glavina del Rio T."/>
            <person name="Dalin E."/>
            <person name="Tice H."/>
            <person name="Bruce D."/>
            <person name="Goodwin L."/>
            <person name="Pitluck S."/>
            <person name="Peters L."/>
            <person name="Ovchinnikova G."/>
            <person name="Teshima H."/>
            <person name="Kyrpides N."/>
            <person name="Mavromatis K."/>
            <person name="Ivanova N."/>
            <person name="Brettin T."/>
            <person name="Detter J.C."/>
            <person name="Han C."/>
            <person name="Larimer F."/>
            <person name="Land M."/>
            <person name="Hauser L."/>
            <person name="Markowitz V."/>
            <person name="Cheng J.-F."/>
            <person name="Hugenholtz P."/>
            <person name="Woyke T."/>
            <person name="Wu D."/>
            <person name="Brambilla E."/>
            <person name="Klenk H.-P."/>
            <person name="Eisen J.A."/>
        </authorList>
    </citation>
    <scope>NUCLEOTIDE SEQUENCE</scope>
    <source>
        <strain evidence="3">DSM 6220</strain>
    </source>
</reference>
<evidence type="ECO:0000256" key="2">
    <source>
        <dbReference type="ARBA" id="ARBA00023002"/>
    </source>
</evidence>
<evidence type="ECO:0000313" key="4">
    <source>
        <dbReference type="Proteomes" id="UP000005234"/>
    </source>
</evidence>
<evidence type="ECO:0008006" key="5">
    <source>
        <dbReference type="Google" id="ProtNLM"/>
    </source>
</evidence>
<dbReference type="InterPro" id="IPR002347">
    <property type="entry name" value="SDR_fam"/>
</dbReference>
<accession>H8KZ17</accession>
<dbReference type="Pfam" id="PF13561">
    <property type="entry name" value="adh_short_C2"/>
    <property type="match status" value="1"/>
</dbReference>
<protein>
    <recommendedName>
        <fullName evidence="5">Short-chain alcohol dehydrogenase like protein</fullName>
    </recommendedName>
</protein>
<dbReference type="AlphaFoldDB" id="H8KZ17"/>
<dbReference type="Gene3D" id="3.40.50.720">
    <property type="entry name" value="NAD(P)-binding Rossmann-like Domain"/>
    <property type="match status" value="1"/>
</dbReference>
<keyword evidence="4" id="KW-1185">Reference proteome</keyword>
<keyword evidence="2" id="KW-0560">Oxidoreductase</keyword>
<dbReference type="HOGENOM" id="CLU_010194_1_1_6"/>
<dbReference type="Proteomes" id="UP000005234">
    <property type="component" value="Chromosome"/>
</dbReference>
<gene>
    <name evidence="3" type="ordered locus">Fraau_2705</name>
</gene>
<organism evidence="3 4">
    <name type="scientific">Frateuria aurantia (strain ATCC 33424 / DSM 6220 / KCTC 2777 / LMG 1558 / NBRC 3245 / NCIMB 13370)</name>
    <name type="common">Acetobacter aurantius</name>
    <dbReference type="NCBI Taxonomy" id="767434"/>
    <lineage>
        <taxon>Bacteria</taxon>
        <taxon>Pseudomonadati</taxon>
        <taxon>Pseudomonadota</taxon>
        <taxon>Gammaproteobacteria</taxon>
        <taxon>Lysobacterales</taxon>
        <taxon>Rhodanobacteraceae</taxon>
        <taxon>Frateuria</taxon>
    </lineage>
</organism>
<dbReference type="PROSITE" id="PS00061">
    <property type="entry name" value="ADH_SHORT"/>
    <property type="match status" value="1"/>
</dbReference>
<dbReference type="PANTHER" id="PTHR42898">
    <property type="entry name" value="TROPINONE REDUCTASE"/>
    <property type="match status" value="1"/>
</dbReference>
<dbReference type="NCBIfam" id="NF006693">
    <property type="entry name" value="PRK09242.1"/>
    <property type="match status" value="1"/>
</dbReference>
<dbReference type="EMBL" id="CP003350">
    <property type="protein sequence ID" value="AFC87047.1"/>
    <property type="molecule type" value="Genomic_DNA"/>
</dbReference>
<dbReference type="FunFam" id="3.40.50.720:FF:000084">
    <property type="entry name" value="Short-chain dehydrogenase reductase"/>
    <property type="match status" value="1"/>
</dbReference>
<evidence type="ECO:0000256" key="1">
    <source>
        <dbReference type="ARBA" id="ARBA00006484"/>
    </source>
</evidence>
<dbReference type="PRINTS" id="PR00081">
    <property type="entry name" value="GDHRDH"/>
</dbReference>
<dbReference type="InterPro" id="IPR020904">
    <property type="entry name" value="Sc_DH/Rdtase_CS"/>
</dbReference>
<dbReference type="STRING" id="767434.Fraau_2705"/>
<evidence type="ECO:0000313" key="3">
    <source>
        <dbReference type="EMBL" id="AFC87047.1"/>
    </source>
</evidence>
<sequence>MQAPTGCRLLVAPALWHHAAVYSSQEAQSMAESSAWTLQGHTALITGASHGIGLATAREFAGLGADLRLVARDPLALERLKQELEAEFEDLDVVVYSADLSDQDERLAVFDWIADLGSPISLLVNNVGGNQPQATLDYATDDVRAIFELNLFSAFEMSRLAFEYLVTQDDAAIVNVGSVAGLSHVRTGSAYGMSKAALHQLTRNLAVEWAESGIRVNAVAPWYIRTRRSEAALNEPEYYQEVVDRTPLGRVAEPEEVATAIAFLCLPASSYVTGQVLAVDGGFMSLGF</sequence>
<proteinExistence type="inferred from homology"/>
<dbReference type="KEGG" id="fau:Fraau_2705"/>
<dbReference type="GO" id="GO:0016491">
    <property type="term" value="F:oxidoreductase activity"/>
    <property type="evidence" value="ECO:0007669"/>
    <property type="project" value="UniProtKB-KW"/>
</dbReference>
<dbReference type="PRINTS" id="PR00080">
    <property type="entry name" value="SDRFAMILY"/>
</dbReference>
<dbReference type="InterPro" id="IPR045000">
    <property type="entry name" value="TR"/>
</dbReference>
<comment type="similarity">
    <text evidence="1">Belongs to the short-chain dehydrogenases/reductases (SDR) family.</text>
</comment>
<dbReference type="eggNOG" id="COG1028">
    <property type="taxonomic scope" value="Bacteria"/>
</dbReference>
<dbReference type="InterPro" id="IPR036291">
    <property type="entry name" value="NAD(P)-bd_dom_sf"/>
</dbReference>
<name>H8KZ17_FRAAD</name>
<dbReference type="PANTHER" id="PTHR42898:SF6">
    <property type="entry name" value="NADP-DEPENDENT MANNITOL DEHYDROGENASE"/>
    <property type="match status" value="1"/>
</dbReference>
<dbReference type="SUPFAM" id="SSF51735">
    <property type="entry name" value="NAD(P)-binding Rossmann-fold domains"/>
    <property type="match status" value="1"/>
</dbReference>